<dbReference type="PANTHER" id="PTHR33386:SF5">
    <property type="entry name" value="OS02G0740600 PROTEIN"/>
    <property type="match status" value="1"/>
</dbReference>
<proteinExistence type="predicted"/>
<dbReference type="PANTHER" id="PTHR33386">
    <property type="entry name" value="OS02G0740600 PROTEIN"/>
    <property type="match status" value="1"/>
</dbReference>
<sequence>MALYDAYDKKSDQQGLGWADQWDYKYNDKYGSEDSQDNKSGNNKEKLAKVKSAASAGMGKTKTVVSSGAQKVASGTSSGFKWIKEKVQKKPQ</sequence>
<organism evidence="2 3">
    <name type="scientific">Ceratodon purpureus</name>
    <name type="common">Fire moss</name>
    <name type="synonym">Dicranum purpureum</name>
    <dbReference type="NCBI Taxonomy" id="3225"/>
    <lineage>
        <taxon>Eukaryota</taxon>
        <taxon>Viridiplantae</taxon>
        <taxon>Streptophyta</taxon>
        <taxon>Embryophyta</taxon>
        <taxon>Bryophyta</taxon>
        <taxon>Bryophytina</taxon>
        <taxon>Bryopsida</taxon>
        <taxon>Dicranidae</taxon>
        <taxon>Pseudoditrichales</taxon>
        <taxon>Ditrichaceae</taxon>
        <taxon>Ceratodon</taxon>
    </lineage>
</organism>
<feature type="compositionally biased region" description="Polar residues" evidence="1">
    <location>
        <begin position="63"/>
        <end position="77"/>
    </location>
</feature>
<dbReference type="Proteomes" id="UP000822688">
    <property type="component" value="Chromosome 8"/>
</dbReference>
<dbReference type="EMBL" id="CM026429">
    <property type="protein sequence ID" value="KAG0564886.1"/>
    <property type="molecule type" value="Genomic_DNA"/>
</dbReference>
<dbReference type="OrthoDB" id="1905524at2759"/>
<keyword evidence="3" id="KW-1185">Reference proteome</keyword>
<gene>
    <name evidence="2" type="ORF">KC19_8G147800</name>
</gene>
<feature type="region of interest" description="Disordered" evidence="1">
    <location>
        <begin position="29"/>
        <end position="77"/>
    </location>
</feature>
<dbReference type="AlphaFoldDB" id="A0A8T0GZ15"/>
<evidence type="ECO:0000256" key="1">
    <source>
        <dbReference type="SAM" id="MobiDB-lite"/>
    </source>
</evidence>
<protein>
    <submittedName>
        <fullName evidence="2">Uncharacterized protein</fullName>
    </submittedName>
</protein>
<evidence type="ECO:0000313" key="2">
    <source>
        <dbReference type="EMBL" id="KAG0564886.1"/>
    </source>
</evidence>
<evidence type="ECO:0000313" key="3">
    <source>
        <dbReference type="Proteomes" id="UP000822688"/>
    </source>
</evidence>
<name>A0A8T0GZ15_CERPU</name>
<accession>A0A8T0GZ15</accession>
<reference evidence="2" key="1">
    <citation type="submission" date="2020-06" db="EMBL/GenBank/DDBJ databases">
        <title>WGS assembly of Ceratodon purpureus strain R40.</title>
        <authorList>
            <person name="Carey S.B."/>
            <person name="Jenkins J."/>
            <person name="Shu S."/>
            <person name="Lovell J.T."/>
            <person name="Sreedasyam A."/>
            <person name="Maumus F."/>
            <person name="Tiley G.P."/>
            <person name="Fernandez-Pozo N."/>
            <person name="Barry K."/>
            <person name="Chen C."/>
            <person name="Wang M."/>
            <person name="Lipzen A."/>
            <person name="Daum C."/>
            <person name="Saski C.A."/>
            <person name="Payton A.C."/>
            <person name="Mcbreen J.C."/>
            <person name="Conrad R.E."/>
            <person name="Kollar L.M."/>
            <person name="Olsson S."/>
            <person name="Huttunen S."/>
            <person name="Landis J.B."/>
            <person name="Wickett N.J."/>
            <person name="Johnson M.G."/>
            <person name="Rensing S.A."/>
            <person name="Grimwood J."/>
            <person name="Schmutz J."/>
            <person name="Mcdaniel S.F."/>
        </authorList>
    </citation>
    <scope>NUCLEOTIDE SEQUENCE</scope>
    <source>
        <strain evidence="2">R40</strain>
    </source>
</reference>
<comment type="caution">
    <text evidence="2">The sequence shown here is derived from an EMBL/GenBank/DDBJ whole genome shotgun (WGS) entry which is preliminary data.</text>
</comment>